<feature type="compositionally biased region" description="Polar residues" evidence="1">
    <location>
        <begin position="38"/>
        <end position="47"/>
    </location>
</feature>
<gene>
    <name evidence="2" type="ORF">EJD97_003099</name>
</gene>
<reference evidence="2" key="1">
    <citation type="submission" date="2019-05" db="EMBL/GenBank/DDBJ databases">
        <title>The de novo reference genome and transcriptome assemblies of the wild tomato species Solanum chilense.</title>
        <authorList>
            <person name="Stam R."/>
            <person name="Nosenko T."/>
            <person name="Hoerger A.C."/>
            <person name="Stephan W."/>
            <person name="Seidel M.A."/>
            <person name="Kuhn J.M.M."/>
            <person name="Haberer G."/>
            <person name="Tellier A."/>
        </authorList>
    </citation>
    <scope>NUCLEOTIDE SEQUENCE</scope>
    <source>
        <tissue evidence="2">Mature leaves</tissue>
    </source>
</reference>
<proteinExistence type="predicted"/>
<name>A0A6N2CIK3_SOLCI</name>
<feature type="region of interest" description="Disordered" evidence="1">
    <location>
        <begin position="16"/>
        <end position="49"/>
    </location>
</feature>
<dbReference type="AlphaFoldDB" id="A0A6N2CIK3"/>
<protein>
    <submittedName>
        <fullName evidence="2">Uncharacterized protein</fullName>
    </submittedName>
</protein>
<accession>A0A6N2CIK3</accession>
<comment type="caution">
    <text evidence="2">The sequence shown here is derived from an EMBL/GenBank/DDBJ whole genome shotgun (WGS) entry which is preliminary data.</text>
</comment>
<evidence type="ECO:0000256" key="1">
    <source>
        <dbReference type="SAM" id="MobiDB-lite"/>
    </source>
</evidence>
<dbReference type="EMBL" id="RXGB01000141">
    <property type="protein sequence ID" value="TMX05044.1"/>
    <property type="molecule type" value="Genomic_DNA"/>
</dbReference>
<sequence>MPAGLFSFVEEEEKGELGRYGTRGSKPTTCPKCGRNHSGMNTQSTSTRRLDEDIAIVGVPSRGYQDPLLAEVANDDHALANPLVLSDRDIMSDFLDMSQTISTQA</sequence>
<organism evidence="2">
    <name type="scientific">Solanum chilense</name>
    <name type="common">Tomato</name>
    <name type="synonym">Lycopersicon chilense</name>
    <dbReference type="NCBI Taxonomy" id="4083"/>
    <lineage>
        <taxon>Eukaryota</taxon>
        <taxon>Viridiplantae</taxon>
        <taxon>Streptophyta</taxon>
        <taxon>Embryophyta</taxon>
        <taxon>Tracheophyta</taxon>
        <taxon>Spermatophyta</taxon>
        <taxon>Magnoliopsida</taxon>
        <taxon>eudicotyledons</taxon>
        <taxon>Gunneridae</taxon>
        <taxon>Pentapetalae</taxon>
        <taxon>asterids</taxon>
        <taxon>lamiids</taxon>
        <taxon>Solanales</taxon>
        <taxon>Solanaceae</taxon>
        <taxon>Solanoideae</taxon>
        <taxon>Solaneae</taxon>
        <taxon>Solanum</taxon>
        <taxon>Solanum subgen. Lycopersicon</taxon>
    </lineage>
</organism>
<evidence type="ECO:0000313" key="2">
    <source>
        <dbReference type="EMBL" id="TMX05044.1"/>
    </source>
</evidence>